<dbReference type="InterPro" id="IPR036188">
    <property type="entry name" value="FAD/NAD-bd_sf"/>
</dbReference>
<keyword evidence="4" id="KW-0560">Oxidoreductase</keyword>
<proteinExistence type="inferred from homology"/>
<accession>A0A968KUL7</accession>
<dbReference type="EMBL" id="JAATLK010000001">
    <property type="protein sequence ID" value="NIZ46338.1"/>
    <property type="molecule type" value="Genomic_DNA"/>
</dbReference>
<dbReference type="Gene3D" id="3.50.50.60">
    <property type="entry name" value="FAD/NAD(P)-binding domain"/>
    <property type="match status" value="2"/>
</dbReference>
<evidence type="ECO:0000256" key="6">
    <source>
        <dbReference type="ARBA" id="ARBA00023284"/>
    </source>
</evidence>
<keyword evidence="6" id="KW-0676">Redox-active center</keyword>
<keyword evidence="5" id="KW-1015">Disulfide bond</keyword>
<dbReference type="PANTHER" id="PTHR48105">
    <property type="entry name" value="THIOREDOXIN REDUCTASE 1-RELATED-RELATED"/>
    <property type="match status" value="1"/>
</dbReference>
<dbReference type="Proteomes" id="UP000752013">
    <property type="component" value="Unassembled WGS sequence"/>
</dbReference>
<evidence type="ECO:0000313" key="9">
    <source>
        <dbReference type="Proteomes" id="UP000752013"/>
    </source>
</evidence>
<evidence type="ECO:0000259" key="7">
    <source>
        <dbReference type="Pfam" id="PF07992"/>
    </source>
</evidence>
<dbReference type="Pfam" id="PF07992">
    <property type="entry name" value="Pyr_redox_2"/>
    <property type="match status" value="1"/>
</dbReference>
<dbReference type="InterPro" id="IPR050097">
    <property type="entry name" value="Ferredoxin-NADP_redctase_2"/>
</dbReference>
<evidence type="ECO:0000313" key="8">
    <source>
        <dbReference type="EMBL" id="NIZ46338.1"/>
    </source>
</evidence>
<keyword evidence="3" id="KW-0274">FAD</keyword>
<dbReference type="PROSITE" id="PS00573">
    <property type="entry name" value="PYRIDINE_REDOX_2"/>
    <property type="match status" value="1"/>
</dbReference>
<feature type="domain" description="FAD/NAD(P)-binding" evidence="7">
    <location>
        <begin position="6"/>
        <end position="291"/>
    </location>
</feature>
<dbReference type="PRINTS" id="PR00368">
    <property type="entry name" value="FADPNR"/>
</dbReference>
<protein>
    <submittedName>
        <fullName evidence="8">FAD-dependent oxidoreductase</fullName>
    </submittedName>
</protein>
<dbReference type="AlphaFoldDB" id="A0A968KUL7"/>
<sequence>MMKNIDIAIIGAGPAGLAAGQYCARAGLHCVIFDGAMSGGQSLLIETLDNYPGILSINGFDFAQIMEQQAKDFGVEFVLGMVESVTQRDKKHVIQLRSGDTYEAYAVIIATGARYALLGVEGEERLFGKGVSYCATCDGPFFKNKPILVVGGGDTAFTDALYLSGLSHRIVLIHRRDKFRAQHYLVERVLQNPNIELRTFTELRAILGATNVERVQLWHNQEHREYEEEFAAVFIFVGTNPQTELFPYLEKTDTGYIKTNDKLESSIKGIYAAGDVRDTEFRQVVTACADGALAAHKAGEYVGDLKYEEQLKD</sequence>
<evidence type="ECO:0000256" key="2">
    <source>
        <dbReference type="ARBA" id="ARBA00022630"/>
    </source>
</evidence>
<comment type="caution">
    <text evidence="8">The sequence shown here is derived from an EMBL/GenBank/DDBJ whole genome shotgun (WGS) entry which is preliminary data.</text>
</comment>
<name>A0A968KUL7_9SPIO</name>
<organism evidence="8 9">
    <name type="scientific">Entomospira nematocerorum</name>
    <dbReference type="NCBI Taxonomy" id="2719987"/>
    <lineage>
        <taxon>Bacteria</taxon>
        <taxon>Pseudomonadati</taxon>
        <taxon>Spirochaetota</taxon>
        <taxon>Spirochaetia</taxon>
        <taxon>Spirochaetales</taxon>
        <taxon>Spirochaetaceae</taxon>
        <taxon>Entomospira</taxon>
    </lineage>
</organism>
<gene>
    <name evidence="8" type="ORF">HCT46_00150</name>
</gene>
<evidence type="ECO:0000256" key="1">
    <source>
        <dbReference type="ARBA" id="ARBA00009333"/>
    </source>
</evidence>
<keyword evidence="9" id="KW-1185">Reference proteome</keyword>
<keyword evidence="2" id="KW-0285">Flavoprotein</keyword>
<evidence type="ECO:0000256" key="5">
    <source>
        <dbReference type="ARBA" id="ARBA00023157"/>
    </source>
</evidence>
<dbReference type="InterPro" id="IPR023753">
    <property type="entry name" value="FAD/NAD-binding_dom"/>
</dbReference>
<dbReference type="GO" id="GO:0016668">
    <property type="term" value="F:oxidoreductase activity, acting on a sulfur group of donors, NAD(P) as acceptor"/>
    <property type="evidence" value="ECO:0007669"/>
    <property type="project" value="UniProtKB-ARBA"/>
</dbReference>
<comment type="similarity">
    <text evidence="1">Belongs to the class-II pyridine nucleotide-disulfide oxidoreductase family.</text>
</comment>
<evidence type="ECO:0000256" key="3">
    <source>
        <dbReference type="ARBA" id="ARBA00022827"/>
    </source>
</evidence>
<dbReference type="SUPFAM" id="SSF51905">
    <property type="entry name" value="FAD/NAD(P)-binding domain"/>
    <property type="match status" value="1"/>
</dbReference>
<dbReference type="PRINTS" id="PR00469">
    <property type="entry name" value="PNDRDTASEII"/>
</dbReference>
<evidence type="ECO:0000256" key="4">
    <source>
        <dbReference type="ARBA" id="ARBA00023002"/>
    </source>
</evidence>
<reference evidence="8" key="1">
    <citation type="submission" date="2020-03" db="EMBL/GenBank/DDBJ databases">
        <title>Spirochaetal bacteria isolated from arthropods constitute a novel genus Entomospira genus novum within the order Spirochaetales.</title>
        <authorList>
            <person name="Grana-Miraglia L."/>
            <person name="Sikutova S."/>
            <person name="Fingerle V."/>
            <person name="Sing A."/>
            <person name="Castillo-Ramirez S."/>
            <person name="Margos G."/>
            <person name="Rudolf I."/>
        </authorList>
    </citation>
    <scope>NUCLEOTIDE SEQUENCE</scope>
    <source>
        <strain evidence="8">BR208</strain>
    </source>
</reference>
<dbReference type="InterPro" id="IPR008255">
    <property type="entry name" value="Pyr_nucl-diS_OxRdtase_2_AS"/>
</dbReference>